<keyword evidence="1" id="KW-0805">Transcription regulation</keyword>
<dbReference type="InterPro" id="IPR020449">
    <property type="entry name" value="Tscrpt_reg_AraC-type_HTH"/>
</dbReference>
<sequence>MGSLARSRRGIESHVMNRSPDRTKGERVISRPAMRDVCALAPNGSRVSWHPPHKWKRQPVAPSFAAVSIEHYIAGATEIVDLETTGPILAMYLRAPATLELRTTDGRWTRARIHGPLAYVPPGFSFSGRWSDEIEWISVHFEPSWLSRTGLQSDVWFASATLRMDVIDDLLAQIVRSLHEDAVAGMPQGPTYAEALGCAALHRMLHLESRPQAKQYARAGMMHKAGEYIRDHFRGPLTLTMVADAVGYPGDLYSFIRSFRKVNGLTPHQYIIENRLQAARRLIERGECDVTEAALDCGFSSASHFSATFRKRWGVSPSALKPRAATATPAEARESTGR</sequence>
<dbReference type="InterPro" id="IPR018062">
    <property type="entry name" value="HTH_AraC-typ_CS"/>
</dbReference>
<evidence type="ECO:0000313" key="6">
    <source>
        <dbReference type="EMBL" id="PRF17613.1"/>
    </source>
</evidence>
<dbReference type="InterPro" id="IPR018060">
    <property type="entry name" value="HTH_AraC"/>
</dbReference>
<evidence type="ECO:0000256" key="1">
    <source>
        <dbReference type="ARBA" id="ARBA00023015"/>
    </source>
</evidence>
<evidence type="ECO:0000259" key="5">
    <source>
        <dbReference type="PROSITE" id="PS01124"/>
    </source>
</evidence>
<dbReference type="SUPFAM" id="SSF46689">
    <property type="entry name" value="Homeodomain-like"/>
    <property type="match status" value="2"/>
</dbReference>
<dbReference type="PROSITE" id="PS01124">
    <property type="entry name" value="HTH_ARAC_FAMILY_2"/>
    <property type="match status" value="1"/>
</dbReference>
<dbReference type="GO" id="GO:0003700">
    <property type="term" value="F:DNA-binding transcription factor activity"/>
    <property type="evidence" value="ECO:0007669"/>
    <property type="project" value="InterPro"/>
</dbReference>
<dbReference type="PRINTS" id="PR00032">
    <property type="entry name" value="HTHARAC"/>
</dbReference>
<dbReference type="InterPro" id="IPR050204">
    <property type="entry name" value="AraC_XylS_family_regulators"/>
</dbReference>
<dbReference type="SMART" id="SM00342">
    <property type="entry name" value="HTH_ARAC"/>
    <property type="match status" value="1"/>
</dbReference>
<organism evidence="6 7">
    <name type="scientific">Burkholderia multivorans</name>
    <dbReference type="NCBI Taxonomy" id="87883"/>
    <lineage>
        <taxon>Bacteria</taxon>
        <taxon>Pseudomonadati</taxon>
        <taxon>Pseudomonadota</taxon>
        <taxon>Betaproteobacteria</taxon>
        <taxon>Burkholderiales</taxon>
        <taxon>Burkholderiaceae</taxon>
        <taxon>Burkholderia</taxon>
        <taxon>Burkholderia cepacia complex</taxon>
    </lineage>
</organism>
<dbReference type="Pfam" id="PF12833">
    <property type="entry name" value="HTH_18"/>
    <property type="match status" value="1"/>
</dbReference>
<keyword evidence="2" id="KW-0238">DNA-binding</keyword>
<evidence type="ECO:0000256" key="2">
    <source>
        <dbReference type="ARBA" id="ARBA00023125"/>
    </source>
</evidence>
<feature type="region of interest" description="Disordered" evidence="4">
    <location>
        <begin position="1"/>
        <end position="28"/>
    </location>
</feature>
<dbReference type="PANTHER" id="PTHR46796">
    <property type="entry name" value="HTH-TYPE TRANSCRIPTIONAL ACTIVATOR RHAS-RELATED"/>
    <property type="match status" value="1"/>
</dbReference>
<dbReference type="Gene3D" id="1.10.10.60">
    <property type="entry name" value="Homeodomain-like"/>
    <property type="match status" value="2"/>
</dbReference>
<evidence type="ECO:0000256" key="4">
    <source>
        <dbReference type="SAM" id="MobiDB-lite"/>
    </source>
</evidence>
<proteinExistence type="predicted"/>
<feature type="domain" description="HTH araC/xylS-type" evidence="5">
    <location>
        <begin position="223"/>
        <end position="323"/>
    </location>
</feature>
<dbReference type="AlphaFoldDB" id="A0A8E2UPT6"/>
<accession>A0A8E2UPT6</accession>
<name>A0A8E2UPT6_9BURK</name>
<feature type="compositionally biased region" description="Basic and acidic residues" evidence="4">
    <location>
        <begin position="19"/>
        <end position="28"/>
    </location>
</feature>
<evidence type="ECO:0000256" key="3">
    <source>
        <dbReference type="ARBA" id="ARBA00023163"/>
    </source>
</evidence>
<comment type="caution">
    <text evidence="6">The sequence shown here is derived from an EMBL/GenBank/DDBJ whole genome shotgun (WGS) entry which is preliminary data.</text>
</comment>
<protein>
    <submittedName>
        <fullName evidence="6">AraC family transcriptional regulator</fullName>
    </submittedName>
</protein>
<dbReference type="EMBL" id="PVFZ01000074">
    <property type="protein sequence ID" value="PRF17613.1"/>
    <property type="molecule type" value="Genomic_DNA"/>
</dbReference>
<gene>
    <name evidence="6" type="ORF">C6P98_29260</name>
</gene>
<dbReference type="InterPro" id="IPR009057">
    <property type="entry name" value="Homeodomain-like_sf"/>
</dbReference>
<reference evidence="6 7" key="1">
    <citation type="submission" date="2018-03" db="EMBL/GenBank/DDBJ databases">
        <authorList>
            <person name="Nguyen K."/>
            <person name="Fouts D."/>
            <person name="Sutton G."/>
        </authorList>
    </citation>
    <scope>NUCLEOTIDE SEQUENCE [LARGE SCALE GENOMIC DNA]</scope>
    <source>
        <strain evidence="6 7">AU17135</strain>
    </source>
</reference>
<keyword evidence="3" id="KW-0804">Transcription</keyword>
<dbReference type="PROSITE" id="PS00041">
    <property type="entry name" value="HTH_ARAC_FAMILY_1"/>
    <property type="match status" value="1"/>
</dbReference>
<dbReference type="GO" id="GO:0043565">
    <property type="term" value="F:sequence-specific DNA binding"/>
    <property type="evidence" value="ECO:0007669"/>
    <property type="project" value="InterPro"/>
</dbReference>
<evidence type="ECO:0000313" key="7">
    <source>
        <dbReference type="Proteomes" id="UP000237686"/>
    </source>
</evidence>
<dbReference type="Proteomes" id="UP000237686">
    <property type="component" value="Unassembled WGS sequence"/>
</dbReference>